<feature type="non-terminal residue" evidence="1">
    <location>
        <position position="1"/>
    </location>
</feature>
<dbReference type="Proteomes" id="UP000824469">
    <property type="component" value="Unassembled WGS sequence"/>
</dbReference>
<keyword evidence="2" id="KW-1185">Reference proteome</keyword>
<proteinExistence type="predicted"/>
<reference evidence="1 2" key="1">
    <citation type="journal article" date="2021" name="Nat. Plants">
        <title>The Taxus genome provides insights into paclitaxel biosynthesis.</title>
        <authorList>
            <person name="Xiong X."/>
            <person name="Gou J."/>
            <person name="Liao Q."/>
            <person name="Li Y."/>
            <person name="Zhou Q."/>
            <person name="Bi G."/>
            <person name="Li C."/>
            <person name="Du R."/>
            <person name="Wang X."/>
            <person name="Sun T."/>
            <person name="Guo L."/>
            <person name="Liang H."/>
            <person name="Lu P."/>
            <person name="Wu Y."/>
            <person name="Zhang Z."/>
            <person name="Ro D.K."/>
            <person name="Shang Y."/>
            <person name="Huang S."/>
            <person name="Yan J."/>
        </authorList>
    </citation>
    <scope>NUCLEOTIDE SEQUENCE [LARGE SCALE GENOMIC DNA]</scope>
    <source>
        <strain evidence="1">Ta-2019</strain>
    </source>
</reference>
<gene>
    <name evidence="1" type="ORF">KI387_022287</name>
</gene>
<organism evidence="1 2">
    <name type="scientific">Taxus chinensis</name>
    <name type="common">Chinese yew</name>
    <name type="synonym">Taxus wallichiana var. chinensis</name>
    <dbReference type="NCBI Taxonomy" id="29808"/>
    <lineage>
        <taxon>Eukaryota</taxon>
        <taxon>Viridiplantae</taxon>
        <taxon>Streptophyta</taxon>
        <taxon>Embryophyta</taxon>
        <taxon>Tracheophyta</taxon>
        <taxon>Spermatophyta</taxon>
        <taxon>Pinopsida</taxon>
        <taxon>Pinidae</taxon>
        <taxon>Conifers II</taxon>
        <taxon>Cupressales</taxon>
        <taxon>Taxaceae</taxon>
        <taxon>Taxus</taxon>
    </lineage>
</organism>
<sequence length="93" mass="10773">EGKRNFRPDHLSWIKYGEDVQNIEYIMLDAQQFILNCALDDLEDIIVFLCTGLVPEGMKTLENSRLFLQGYRESDYVGSVDDRKSTIGYIVHL</sequence>
<comment type="caution">
    <text evidence="1">The sequence shown here is derived from an EMBL/GenBank/DDBJ whole genome shotgun (WGS) entry which is preliminary data.</text>
</comment>
<dbReference type="EMBL" id="JAHRHJ020000005">
    <property type="protein sequence ID" value="KAH9313660.1"/>
    <property type="molecule type" value="Genomic_DNA"/>
</dbReference>
<name>A0AA38G0Q8_TAXCH</name>
<feature type="non-terminal residue" evidence="1">
    <location>
        <position position="93"/>
    </location>
</feature>
<evidence type="ECO:0000313" key="1">
    <source>
        <dbReference type="EMBL" id="KAH9313660.1"/>
    </source>
</evidence>
<accession>A0AA38G0Q8</accession>
<dbReference type="AlphaFoldDB" id="A0AA38G0Q8"/>
<protein>
    <submittedName>
        <fullName evidence="1">Uncharacterized protein</fullName>
    </submittedName>
</protein>
<evidence type="ECO:0000313" key="2">
    <source>
        <dbReference type="Proteomes" id="UP000824469"/>
    </source>
</evidence>